<accession>A0A454CN98</accession>
<organism evidence="1 2">
    <name type="scientific">Vibrio harveyi</name>
    <name type="common">Beneckea harveyi</name>
    <dbReference type="NCBI Taxonomy" id="669"/>
    <lineage>
        <taxon>Bacteria</taxon>
        <taxon>Pseudomonadati</taxon>
        <taxon>Pseudomonadota</taxon>
        <taxon>Gammaproteobacteria</taxon>
        <taxon>Vibrionales</taxon>
        <taxon>Vibrionaceae</taxon>
        <taxon>Vibrio</taxon>
    </lineage>
</organism>
<proteinExistence type="predicted"/>
<sequence>MAAAHKLLEMSCLR</sequence>
<gene>
    <name evidence="1" type="ORF">VCHENC02_0138A</name>
</gene>
<dbReference type="Proteomes" id="UP000008367">
    <property type="component" value="Unassembled WGS sequence"/>
</dbReference>
<name>A0A454CN98_VIBHA</name>
<dbReference type="EMBL" id="AJSR01002784">
    <property type="protein sequence ID" value="EKM27628.1"/>
    <property type="molecule type" value="Genomic_DNA"/>
</dbReference>
<comment type="caution">
    <text evidence="1">The sequence shown here is derived from an EMBL/GenBank/DDBJ whole genome shotgun (WGS) entry which is preliminary data.</text>
</comment>
<feature type="non-terminal residue" evidence="1">
    <location>
        <position position="14"/>
    </location>
</feature>
<reference evidence="1 2" key="1">
    <citation type="submission" date="2012-10" db="EMBL/GenBank/DDBJ databases">
        <title>Genome sequence of Vibrio Cholerae HENC-02.</title>
        <authorList>
            <person name="Eppinger M."/>
            <person name="Hasan N.A."/>
            <person name="Sengamalay N."/>
            <person name="Hine E."/>
            <person name="Su Q."/>
            <person name="Daugherty S.C."/>
            <person name="Young S."/>
            <person name="Sadzewicz L."/>
            <person name="Tallon L."/>
            <person name="Cebula T.A."/>
            <person name="Ravel J."/>
            <person name="Colwell R.R."/>
        </authorList>
    </citation>
    <scope>NUCLEOTIDE SEQUENCE [LARGE SCALE GENOMIC DNA]</scope>
    <source>
        <strain evidence="1 2">HENC-02</strain>
    </source>
</reference>
<evidence type="ECO:0000313" key="1">
    <source>
        <dbReference type="EMBL" id="EKM27628.1"/>
    </source>
</evidence>
<protein>
    <submittedName>
        <fullName evidence="1">Uncharacterized protein</fullName>
    </submittedName>
</protein>
<evidence type="ECO:0000313" key="2">
    <source>
        <dbReference type="Proteomes" id="UP000008367"/>
    </source>
</evidence>